<dbReference type="AlphaFoldDB" id="A0A6G1HQM6"/>
<feature type="region of interest" description="Disordered" evidence="1">
    <location>
        <begin position="27"/>
        <end position="99"/>
    </location>
</feature>
<proteinExistence type="predicted"/>
<sequence>MDKTQDYKELMREHTAKFLSNAARRAQARSDLETRHMQIISQSTTNKDSKQEDIQQRQQHVLDQAMSKLELSNPTSPKPTGLKVLQSAPPSPQSSRVLNKQGLRLIFDKQDSLEVAASR</sequence>
<accession>A0A6G1HQM6</accession>
<evidence type="ECO:0000313" key="3">
    <source>
        <dbReference type="Proteomes" id="UP000799640"/>
    </source>
</evidence>
<reference evidence="2" key="1">
    <citation type="journal article" date="2020" name="Stud. Mycol.">
        <title>101 Dothideomycetes genomes: a test case for predicting lifestyles and emergence of pathogens.</title>
        <authorList>
            <person name="Haridas S."/>
            <person name="Albert R."/>
            <person name="Binder M."/>
            <person name="Bloem J."/>
            <person name="Labutti K."/>
            <person name="Salamov A."/>
            <person name="Andreopoulos B."/>
            <person name="Baker S."/>
            <person name="Barry K."/>
            <person name="Bills G."/>
            <person name="Bluhm B."/>
            <person name="Cannon C."/>
            <person name="Castanera R."/>
            <person name="Culley D."/>
            <person name="Daum C."/>
            <person name="Ezra D."/>
            <person name="Gonzalez J."/>
            <person name="Henrissat B."/>
            <person name="Kuo A."/>
            <person name="Liang C."/>
            <person name="Lipzen A."/>
            <person name="Lutzoni F."/>
            <person name="Magnuson J."/>
            <person name="Mondo S."/>
            <person name="Nolan M."/>
            <person name="Ohm R."/>
            <person name="Pangilinan J."/>
            <person name="Park H.-J."/>
            <person name="Ramirez L."/>
            <person name="Alfaro M."/>
            <person name="Sun H."/>
            <person name="Tritt A."/>
            <person name="Yoshinaga Y."/>
            <person name="Zwiers L.-H."/>
            <person name="Turgeon B."/>
            <person name="Goodwin S."/>
            <person name="Spatafora J."/>
            <person name="Crous P."/>
            <person name="Grigoriev I."/>
        </authorList>
    </citation>
    <scope>NUCLEOTIDE SEQUENCE</scope>
    <source>
        <strain evidence="2">CBS 262.69</strain>
    </source>
</reference>
<protein>
    <submittedName>
        <fullName evidence="2">Uncharacterized protein</fullName>
    </submittedName>
</protein>
<organism evidence="2 3">
    <name type="scientific">Trichodelitschia bisporula</name>
    <dbReference type="NCBI Taxonomy" id="703511"/>
    <lineage>
        <taxon>Eukaryota</taxon>
        <taxon>Fungi</taxon>
        <taxon>Dikarya</taxon>
        <taxon>Ascomycota</taxon>
        <taxon>Pezizomycotina</taxon>
        <taxon>Dothideomycetes</taxon>
        <taxon>Dothideomycetes incertae sedis</taxon>
        <taxon>Phaeotrichales</taxon>
        <taxon>Phaeotrichaceae</taxon>
        <taxon>Trichodelitschia</taxon>
    </lineage>
</organism>
<name>A0A6G1HQM6_9PEZI</name>
<gene>
    <name evidence="2" type="ORF">EJ06DRAFT_532068</name>
</gene>
<dbReference type="Proteomes" id="UP000799640">
    <property type="component" value="Unassembled WGS sequence"/>
</dbReference>
<dbReference type="EMBL" id="ML996700">
    <property type="protein sequence ID" value="KAF2398320.1"/>
    <property type="molecule type" value="Genomic_DNA"/>
</dbReference>
<keyword evidence="3" id="KW-1185">Reference proteome</keyword>
<evidence type="ECO:0000313" key="2">
    <source>
        <dbReference type="EMBL" id="KAF2398320.1"/>
    </source>
</evidence>
<evidence type="ECO:0000256" key="1">
    <source>
        <dbReference type="SAM" id="MobiDB-lite"/>
    </source>
</evidence>